<proteinExistence type="predicted"/>
<evidence type="ECO:0000313" key="1">
    <source>
        <dbReference type="EMBL" id="KAH7665953.1"/>
    </source>
</evidence>
<dbReference type="EMBL" id="CM037023">
    <property type="protein sequence ID" value="KAH7665953.1"/>
    <property type="molecule type" value="Genomic_DNA"/>
</dbReference>
<comment type="caution">
    <text evidence="1">The sequence shown here is derived from an EMBL/GenBank/DDBJ whole genome shotgun (WGS) entry which is preliminary data.</text>
</comment>
<keyword evidence="2" id="KW-1185">Reference proteome</keyword>
<accession>A0ACB7UYN0</accession>
<sequence length="96" mass="11196">MDPVNLCLSPLCSCMQIFVTRQDIGYVFRTKEKIDDLKNTMKNLMATKEDVQRKLDDPQQNGKLLVNQHQVKDWLRDIGEKEDKVDRLLDEYGKGP</sequence>
<name>A0ACB7UYN0_DIOAL</name>
<reference evidence="2" key="1">
    <citation type="journal article" date="2022" name="Nat. Commun.">
        <title>Chromosome evolution and the genetic basis of agronomically important traits in greater yam.</title>
        <authorList>
            <person name="Bredeson J.V."/>
            <person name="Lyons J.B."/>
            <person name="Oniyinde I.O."/>
            <person name="Okereke N.R."/>
            <person name="Kolade O."/>
            <person name="Nnabue I."/>
            <person name="Nwadili C.O."/>
            <person name="Hribova E."/>
            <person name="Parker M."/>
            <person name="Nwogha J."/>
            <person name="Shu S."/>
            <person name="Carlson J."/>
            <person name="Kariba R."/>
            <person name="Muthemba S."/>
            <person name="Knop K."/>
            <person name="Barton G.J."/>
            <person name="Sherwood A.V."/>
            <person name="Lopez-Montes A."/>
            <person name="Asiedu R."/>
            <person name="Jamnadass R."/>
            <person name="Muchugi A."/>
            <person name="Goodstein D."/>
            <person name="Egesi C.N."/>
            <person name="Featherston J."/>
            <person name="Asfaw A."/>
            <person name="Simpson G.G."/>
            <person name="Dolezel J."/>
            <person name="Hendre P.S."/>
            <person name="Van Deynze A."/>
            <person name="Kumar P.L."/>
            <person name="Obidiegwu J.E."/>
            <person name="Bhattacharjee R."/>
            <person name="Rokhsar D.S."/>
        </authorList>
    </citation>
    <scope>NUCLEOTIDE SEQUENCE [LARGE SCALE GENOMIC DNA]</scope>
    <source>
        <strain evidence="2">cv. TDa95/00328</strain>
    </source>
</reference>
<dbReference type="Proteomes" id="UP000827976">
    <property type="component" value="Chromosome 13"/>
</dbReference>
<protein>
    <submittedName>
        <fullName evidence="1">Prefoldin domain-containing protein</fullName>
    </submittedName>
</protein>
<organism evidence="1 2">
    <name type="scientific">Dioscorea alata</name>
    <name type="common">Purple yam</name>
    <dbReference type="NCBI Taxonomy" id="55571"/>
    <lineage>
        <taxon>Eukaryota</taxon>
        <taxon>Viridiplantae</taxon>
        <taxon>Streptophyta</taxon>
        <taxon>Embryophyta</taxon>
        <taxon>Tracheophyta</taxon>
        <taxon>Spermatophyta</taxon>
        <taxon>Magnoliopsida</taxon>
        <taxon>Liliopsida</taxon>
        <taxon>Dioscoreales</taxon>
        <taxon>Dioscoreaceae</taxon>
        <taxon>Dioscorea</taxon>
    </lineage>
</organism>
<gene>
    <name evidence="1" type="ORF">IHE45_13G067200</name>
</gene>
<evidence type="ECO:0000313" key="2">
    <source>
        <dbReference type="Proteomes" id="UP000827976"/>
    </source>
</evidence>